<reference evidence="1 2" key="1">
    <citation type="submission" date="2022-06" db="EMBL/GenBank/DDBJ databases">
        <title>Dyella sp. Sa strain:Sa Genome sequencing.</title>
        <authorList>
            <person name="Park S."/>
        </authorList>
    </citation>
    <scope>NUCLEOTIDE SEQUENCE [LARGE SCALE GENOMIC DNA]</scope>
    <source>
        <strain evidence="1 2">Sa</strain>
    </source>
</reference>
<organism evidence="1 2">
    <name type="scientific">Dyella lutea</name>
    <dbReference type="NCBI Taxonomy" id="2950441"/>
    <lineage>
        <taxon>Bacteria</taxon>
        <taxon>Pseudomonadati</taxon>
        <taxon>Pseudomonadota</taxon>
        <taxon>Gammaproteobacteria</taxon>
        <taxon>Lysobacterales</taxon>
        <taxon>Rhodanobacteraceae</taxon>
        <taxon>Dyella</taxon>
    </lineage>
</organism>
<name>A0ABT1FC42_9GAMM</name>
<evidence type="ECO:0000313" key="1">
    <source>
        <dbReference type="EMBL" id="MCP1373832.1"/>
    </source>
</evidence>
<evidence type="ECO:0008006" key="3">
    <source>
        <dbReference type="Google" id="ProtNLM"/>
    </source>
</evidence>
<evidence type="ECO:0000313" key="2">
    <source>
        <dbReference type="Proteomes" id="UP001204615"/>
    </source>
</evidence>
<proteinExistence type="predicted"/>
<protein>
    <recommendedName>
        <fullName evidence="3">ATP-binding protein</fullName>
    </recommendedName>
</protein>
<sequence length="325" mass="36629">MRRRMILHPAFEGALAGLLRALKTDVPGQLIFVIGLSGAGKSEIRYAAMPEFAGDPRTWRKGEIPAIAVRATPSDRSNFSSKEFASRLYLEILEPSLAWLNERDMVEDADRGHIHAEERLTDPFWRNLRSHYTEHQLRASFERMAVARHLRGIFVEEAASITYTQSRKHPGDHMVNYMCLAEEIAATLVLFGVPRMAALWEGNAEIRRRSRFVFVDRYRLQEKEDRISFGRLAVSLASGYRFSRADLLQKNLALAYAASAGVCGELKGYLLRADDLRAGEGLEAINKRHLEEAIYSTKELDTLHRDAEAFDALRASAAVSSLIGH</sequence>
<dbReference type="EMBL" id="JAMZEK010000001">
    <property type="protein sequence ID" value="MCP1373832.1"/>
    <property type="molecule type" value="Genomic_DNA"/>
</dbReference>
<dbReference type="Proteomes" id="UP001204615">
    <property type="component" value="Unassembled WGS sequence"/>
</dbReference>
<dbReference type="RefSeq" id="WP_253565645.1">
    <property type="nucleotide sequence ID" value="NZ_JAMZEK010000001.1"/>
</dbReference>
<gene>
    <name evidence="1" type="ORF">NC595_07135</name>
</gene>
<comment type="caution">
    <text evidence="1">The sequence shown here is derived from an EMBL/GenBank/DDBJ whole genome shotgun (WGS) entry which is preliminary data.</text>
</comment>
<accession>A0ABT1FC42</accession>
<keyword evidence="2" id="KW-1185">Reference proteome</keyword>